<protein>
    <recommendedName>
        <fullName evidence="5">Atypical chemokine receptor 1</fullName>
    </recommendedName>
    <alternativeName>
        <fullName evidence="15">Duffy antigen/chemokine receptor</fullName>
    </alternativeName>
</protein>
<evidence type="ECO:0000256" key="9">
    <source>
        <dbReference type="ARBA" id="ARBA00023040"/>
    </source>
</evidence>
<feature type="transmembrane region" description="Helical" evidence="16">
    <location>
        <begin position="150"/>
        <end position="168"/>
    </location>
</feature>
<evidence type="ECO:0000256" key="13">
    <source>
        <dbReference type="ARBA" id="ARBA00023180"/>
    </source>
</evidence>
<keyword evidence="12" id="KW-0675">Receptor</keyword>
<sequence>MDPPSPDSSTPRTGTMGNCIPLAQNLHQSLNFSELEDFFASTMPDYDLRNFSDYEGLFPQPCVFTYCSTFGSKIPPFLGVASALGIVCNMVLLTALARWSLLRGQHRADQAKLILMAAMAILFAATLPFFTVEVSQGWVFGDTSCQVARALKFGSILTQGLLVAGSSWRTLSGRLNCLVLLTLLGLGLLCAVPAALSSSVGEVCMASQIGEMRPWFLTHILLCLAVFDILPGAMAVAILALKWQKDSLHFDRTWLFYLFWAPYGLVLIPDMLVREQLVSTTCQFQEDLNYFLGLLEGLGILHCWLYPLIILGLSVCCRRPIKEDTC</sequence>
<evidence type="ECO:0000256" key="7">
    <source>
        <dbReference type="ARBA" id="ARBA00022753"/>
    </source>
</evidence>
<dbReference type="GO" id="GO:0070098">
    <property type="term" value="P:chemokine-mediated signaling pathway"/>
    <property type="evidence" value="ECO:0007669"/>
    <property type="project" value="InterPro"/>
</dbReference>
<feature type="transmembrane region" description="Helical" evidence="16">
    <location>
        <begin position="216"/>
        <end position="241"/>
    </location>
</feature>
<keyword evidence="18" id="KW-1185">Reference proteome</keyword>
<evidence type="ECO:0000256" key="12">
    <source>
        <dbReference type="ARBA" id="ARBA00023170"/>
    </source>
</evidence>
<reference evidence="17" key="2">
    <citation type="submission" date="2025-09" db="UniProtKB">
        <authorList>
            <consortium name="Ensembl"/>
        </authorList>
    </citation>
    <scope>IDENTIFICATION</scope>
</reference>
<dbReference type="GO" id="GO:0019956">
    <property type="term" value="F:chemokine binding"/>
    <property type="evidence" value="ECO:0007669"/>
    <property type="project" value="InterPro"/>
</dbReference>
<evidence type="ECO:0000256" key="8">
    <source>
        <dbReference type="ARBA" id="ARBA00022989"/>
    </source>
</evidence>
<evidence type="ECO:0000313" key="18">
    <source>
        <dbReference type="Proteomes" id="UP000694545"/>
    </source>
</evidence>
<name>A0A8D2J474_VARKO</name>
<evidence type="ECO:0000256" key="16">
    <source>
        <dbReference type="SAM" id="Phobius"/>
    </source>
</evidence>
<keyword evidence="9" id="KW-0297">G-protein coupled receptor</keyword>
<dbReference type="Proteomes" id="UP000694545">
    <property type="component" value="Unplaced"/>
</dbReference>
<feature type="transmembrane region" description="Helical" evidence="16">
    <location>
        <begin position="113"/>
        <end position="130"/>
    </location>
</feature>
<dbReference type="Gene3D" id="1.20.1070.10">
    <property type="entry name" value="Rhodopsin 7-helix transmembrane proteins"/>
    <property type="match status" value="1"/>
</dbReference>
<feature type="transmembrane region" description="Helical" evidence="16">
    <location>
        <begin position="292"/>
        <end position="313"/>
    </location>
</feature>
<evidence type="ECO:0000256" key="15">
    <source>
        <dbReference type="ARBA" id="ARBA00030289"/>
    </source>
</evidence>
<evidence type="ECO:0000256" key="6">
    <source>
        <dbReference type="ARBA" id="ARBA00022692"/>
    </source>
</evidence>
<evidence type="ECO:0000256" key="5">
    <source>
        <dbReference type="ARBA" id="ARBA00015484"/>
    </source>
</evidence>
<evidence type="ECO:0000313" key="17">
    <source>
        <dbReference type="Ensembl" id="ENSVKKP00000009272.1"/>
    </source>
</evidence>
<reference evidence="17" key="1">
    <citation type="submission" date="2025-08" db="UniProtKB">
        <authorList>
            <consortium name="Ensembl"/>
        </authorList>
    </citation>
    <scope>IDENTIFICATION</scope>
</reference>
<evidence type="ECO:0000256" key="10">
    <source>
        <dbReference type="ARBA" id="ARBA00023136"/>
    </source>
</evidence>
<feature type="transmembrane region" description="Helical" evidence="16">
    <location>
        <begin position="175"/>
        <end position="196"/>
    </location>
</feature>
<dbReference type="PANTHER" id="PTHR14181">
    <property type="entry name" value="DUFFY ANTIGEN/CHEMOKINE RECEPTOR"/>
    <property type="match status" value="1"/>
</dbReference>
<comment type="similarity">
    <text evidence="4">Belongs to the G-protein coupled receptor 1 family. Atypical chemokine receptor subfamily.</text>
</comment>
<dbReference type="OMA" id="VWYSSAF"/>
<organism evidence="17 18">
    <name type="scientific">Varanus komodoensis</name>
    <name type="common">Komodo dragon</name>
    <dbReference type="NCBI Taxonomy" id="61221"/>
    <lineage>
        <taxon>Eukaryota</taxon>
        <taxon>Metazoa</taxon>
        <taxon>Chordata</taxon>
        <taxon>Craniata</taxon>
        <taxon>Vertebrata</taxon>
        <taxon>Euteleostomi</taxon>
        <taxon>Lepidosauria</taxon>
        <taxon>Squamata</taxon>
        <taxon>Bifurcata</taxon>
        <taxon>Unidentata</taxon>
        <taxon>Episquamata</taxon>
        <taxon>Toxicofera</taxon>
        <taxon>Anguimorpha</taxon>
        <taxon>Paleoanguimorpha</taxon>
        <taxon>Varanoidea</taxon>
        <taxon>Varanidae</taxon>
        <taxon>Varanus</taxon>
    </lineage>
</organism>
<evidence type="ECO:0000256" key="1">
    <source>
        <dbReference type="ARBA" id="ARBA00004141"/>
    </source>
</evidence>
<keyword evidence="11" id="KW-1015">Disulfide bond</keyword>
<dbReference type="GO" id="GO:0004930">
    <property type="term" value="F:G protein-coupled receptor activity"/>
    <property type="evidence" value="ECO:0007669"/>
    <property type="project" value="UniProtKB-KW"/>
</dbReference>
<keyword evidence="14" id="KW-0807">Transducer</keyword>
<evidence type="ECO:0000256" key="4">
    <source>
        <dbReference type="ARBA" id="ARBA00008790"/>
    </source>
</evidence>
<keyword evidence="6 16" id="KW-0812">Transmembrane</keyword>
<dbReference type="AlphaFoldDB" id="A0A8D2J474"/>
<evidence type="ECO:0000256" key="2">
    <source>
        <dbReference type="ARBA" id="ARBA00004172"/>
    </source>
</evidence>
<keyword evidence="8 16" id="KW-1133">Transmembrane helix</keyword>
<keyword evidence="13" id="KW-0325">Glycoprotein</keyword>
<evidence type="ECO:0000256" key="3">
    <source>
        <dbReference type="ARBA" id="ARBA00004412"/>
    </source>
</evidence>
<dbReference type="PANTHER" id="PTHR14181:SF1">
    <property type="entry name" value="ATYPICAL CHEMOKINE RECEPTOR 1"/>
    <property type="match status" value="1"/>
</dbReference>
<accession>A0A8D2J474</accession>
<dbReference type="PRINTS" id="PR01559">
    <property type="entry name" value="DUFFYANTIGEN"/>
</dbReference>
<dbReference type="GO" id="GO:0055037">
    <property type="term" value="C:recycling endosome"/>
    <property type="evidence" value="ECO:0007669"/>
    <property type="project" value="UniProtKB-SubCell"/>
</dbReference>
<evidence type="ECO:0000256" key="11">
    <source>
        <dbReference type="ARBA" id="ARBA00023157"/>
    </source>
</evidence>
<proteinExistence type="inferred from homology"/>
<feature type="transmembrane region" description="Helical" evidence="16">
    <location>
        <begin position="253"/>
        <end position="272"/>
    </location>
</feature>
<dbReference type="GO" id="GO:0016020">
    <property type="term" value="C:membrane"/>
    <property type="evidence" value="ECO:0007669"/>
    <property type="project" value="UniProtKB-SubCell"/>
</dbReference>
<keyword evidence="7" id="KW-0967">Endosome</keyword>
<dbReference type="InterPro" id="IPR005384">
    <property type="entry name" value="Duffy_chemokine_rcpt"/>
</dbReference>
<dbReference type="GO" id="GO:0006954">
    <property type="term" value="P:inflammatory response"/>
    <property type="evidence" value="ECO:0007669"/>
    <property type="project" value="InterPro"/>
</dbReference>
<dbReference type="Ensembl" id="ENSVKKT00000009505.1">
    <property type="protein sequence ID" value="ENSVKKP00000009272.1"/>
    <property type="gene ID" value="ENSVKKG00000006568.1"/>
</dbReference>
<evidence type="ECO:0000256" key="14">
    <source>
        <dbReference type="ARBA" id="ARBA00023224"/>
    </source>
</evidence>
<dbReference type="GO" id="GO:0005769">
    <property type="term" value="C:early endosome"/>
    <property type="evidence" value="ECO:0007669"/>
    <property type="project" value="UniProtKB-SubCell"/>
</dbReference>
<keyword evidence="10 16" id="KW-0472">Membrane</keyword>
<feature type="transmembrane region" description="Helical" evidence="16">
    <location>
        <begin position="77"/>
        <end position="101"/>
    </location>
</feature>
<comment type="subcellular location">
    <subcellularLocation>
        <location evidence="3">Early endosome</location>
    </subcellularLocation>
    <subcellularLocation>
        <location evidence="1">Membrane</location>
        <topology evidence="1">Multi-pass membrane protein</topology>
    </subcellularLocation>
    <subcellularLocation>
        <location evidence="2">Recycling endosome</location>
    </subcellularLocation>
</comment>
<dbReference type="SUPFAM" id="SSF81321">
    <property type="entry name" value="Family A G protein-coupled receptor-like"/>
    <property type="match status" value="1"/>
</dbReference>